<feature type="compositionally biased region" description="Acidic residues" evidence="4">
    <location>
        <begin position="611"/>
        <end position="628"/>
    </location>
</feature>
<feature type="compositionally biased region" description="Basic and acidic residues" evidence="4">
    <location>
        <begin position="780"/>
        <end position="791"/>
    </location>
</feature>
<feature type="compositionally biased region" description="Basic and acidic residues" evidence="4">
    <location>
        <begin position="592"/>
        <end position="608"/>
    </location>
</feature>
<feature type="compositionally biased region" description="Basic and acidic residues" evidence="4">
    <location>
        <begin position="881"/>
        <end position="917"/>
    </location>
</feature>
<sequence length="1152" mass="128948">ISGMKFKRTISNCDTWSTREQLCLASSVLKSGDQNWISVSRSLKPFVEKEPLRPTDWFSPKLCAIQYACLLENADTPKRKKRESGETTGESIVRKLTQERVTELSQMLNRQREEYLRLKADLNHFKSSAISDEKLEKMWLDIQQEEREMEQKTRTHMAWLAKRQQQQKQDMSSPSISTSIVTQTRKAVESTTEVLQESTATESSTENDEEKKTNRGGRSPLLTSLLKSPSPTTQTAQSFPSTPVQVSSPTITSLLVSSPKALNAQMAQKVSPQLQQLVSTAIASANTTPERPSVGAPTLSMLLEMPASTQRGSLPNLQTTTPTTNVSHAQQQQTTTTVAATSQVHNFQQAAQSQTQVQQAIQNEAMAATMSTVPATVTTSTNMPVSENMQMQIIDHIDVIRKDIMVDVMDKDEINDIIGDIEELIKEEIKEDIPSSPQTIDTSGSTTTATTTAVINSLTSMSQQATEVLIPTTGPRPQPRDVDEAVSLSDSPQSEMAIEEIDSSTSNIAEIIGTVAIDSQEPKIIVTEITETIPNTSETKSETSTCEKRTTLTEQLVPKTEIKDEETSNDIPMEEKQSDAETKSMDASSNVEIEKNNSKLLGDTKETINETTEDVEEEAEEEEEEETEVTAPVYKESSDSVKERKEPPEDIEGKHNAGLDQLEIYLAKITGDQQDVPSAEIVSISSEVTNDLPSAEDTEKSQDISLILEDDESSQSTESKKKEEKMTEERIVENMVENTESLESFKEESIKEKNVVEIKEESSIKSQAEETNEETLEIGTELKKEKIKDSSEDATSSILQDVEVKEEEADKGPTDENEDTKQVTIEEAKSVKSEPVEATTAEAEIHIKKTESAEIKSEESKVETEPEVSDLFHRKSPLHSSSEEDKKEKMEVKEKKEEKDDVTKTTEGEQSIKKEVESTIVEEPGELDEEESSLSKLSSNRAMKTYSKKQNIAVDSEPENESTGEGADYRAWKKAVMLVYNRLATHKYASVFLRPITEDQAPGYHSVIFRPMDLSTIKKNIDNGTIRSTMHFQRDVMLMFQNAIMYNKHDTFIFKMAVSMQEECLQHMQARKRFYLLFITLIQIIYSFLLMTADILVQATGEGTFRRETRTAASSSSETNENSLKRKRSHITPSPHDTDTPRSKKRRKSEND</sequence>
<feature type="transmembrane region" description="Helical" evidence="5">
    <location>
        <begin position="1074"/>
        <end position="1097"/>
    </location>
</feature>
<evidence type="ECO:0000256" key="2">
    <source>
        <dbReference type="PROSITE-ProRule" id="PRU00035"/>
    </source>
</evidence>
<feature type="compositionally biased region" description="Polar residues" evidence="4">
    <location>
        <begin position="683"/>
        <end position="692"/>
    </location>
</feature>
<feature type="compositionally biased region" description="Basic and acidic residues" evidence="4">
    <location>
        <begin position="539"/>
        <end position="551"/>
    </location>
</feature>
<feature type="compositionally biased region" description="Basic and acidic residues" evidence="4">
    <location>
        <begin position="718"/>
        <end position="732"/>
    </location>
</feature>
<feature type="compositionally biased region" description="Low complexity" evidence="4">
    <location>
        <begin position="1111"/>
        <end position="1122"/>
    </location>
</feature>
<keyword evidence="5" id="KW-1133">Transmembrane helix</keyword>
<feature type="compositionally biased region" description="Polar residues" evidence="4">
    <location>
        <begin position="163"/>
        <end position="204"/>
    </location>
</feature>
<feature type="region of interest" description="Disordered" evidence="4">
    <location>
        <begin position="535"/>
        <end position="657"/>
    </location>
</feature>
<gene>
    <name evidence="7" type="primary">Brd8</name>
    <name evidence="7" type="ORF">G6Z76_0007233</name>
</gene>
<dbReference type="GO" id="GO:0035267">
    <property type="term" value="C:NuA4 histone acetyltransferase complex"/>
    <property type="evidence" value="ECO:0007669"/>
    <property type="project" value="TreeGrafter"/>
</dbReference>
<dbReference type="Proteomes" id="UP000669903">
    <property type="component" value="Unassembled WGS sequence"/>
</dbReference>
<keyword evidence="3" id="KW-0175">Coiled coil</keyword>
<dbReference type="InterPro" id="IPR037966">
    <property type="entry name" value="Brd8_Bromo_dom"/>
</dbReference>
<feature type="region of interest" description="Disordered" evidence="4">
    <location>
        <begin position="160"/>
        <end position="247"/>
    </location>
</feature>
<feature type="compositionally biased region" description="Acidic residues" evidence="4">
    <location>
        <begin position="923"/>
        <end position="932"/>
    </location>
</feature>
<evidence type="ECO:0000256" key="4">
    <source>
        <dbReference type="SAM" id="MobiDB-lite"/>
    </source>
</evidence>
<feature type="domain" description="Bromo" evidence="6">
    <location>
        <begin position="984"/>
        <end position="1054"/>
    </location>
</feature>
<accession>A0A836FGE4</accession>
<dbReference type="PANTHER" id="PTHR15398:SF4">
    <property type="entry name" value="BROMODOMAIN-CONTAINING PROTEIN 8 ISOFORM X1"/>
    <property type="match status" value="1"/>
</dbReference>
<dbReference type="PROSITE" id="PS50014">
    <property type="entry name" value="BROMODOMAIN_2"/>
    <property type="match status" value="1"/>
</dbReference>
<evidence type="ECO:0000256" key="5">
    <source>
        <dbReference type="SAM" id="Phobius"/>
    </source>
</evidence>
<dbReference type="InterPro" id="IPR001487">
    <property type="entry name" value="Bromodomain"/>
</dbReference>
<feature type="coiled-coil region" evidence="3">
    <location>
        <begin position="94"/>
        <end position="121"/>
    </location>
</feature>
<dbReference type="SMART" id="SM00297">
    <property type="entry name" value="BROMO"/>
    <property type="match status" value="1"/>
</dbReference>
<feature type="compositionally biased region" description="Basic and acidic residues" evidence="4">
    <location>
        <begin position="573"/>
        <end position="584"/>
    </location>
</feature>
<dbReference type="SUPFAM" id="SSF47370">
    <property type="entry name" value="Bromodomain"/>
    <property type="match status" value="1"/>
</dbReference>
<dbReference type="CDD" id="cd05507">
    <property type="entry name" value="Bromo_brd8_like"/>
    <property type="match status" value="1"/>
</dbReference>
<feature type="compositionally biased region" description="Basic and acidic residues" evidence="4">
    <location>
        <begin position="636"/>
        <end position="657"/>
    </location>
</feature>
<dbReference type="EMBL" id="JAANIC010004922">
    <property type="protein sequence ID" value="KAG5333242.1"/>
    <property type="molecule type" value="Genomic_DNA"/>
</dbReference>
<feature type="compositionally biased region" description="Polar residues" evidence="4">
    <location>
        <begin position="236"/>
        <end position="247"/>
    </location>
</feature>
<keyword evidence="8" id="KW-1185">Reference proteome</keyword>
<feature type="compositionally biased region" description="Basic and acidic residues" evidence="4">
    <location>
        <begin position="743"/>
        <end position="763"/>
    </location>
</feature>
<feature type="region of interest" description="Disordered" evidence="4">
    <location>
        <begin position="671"/>
        <end position="937"/>
    </location>
</feature>
<keyword evidence="1 2" id="KW-0103">Bromodomain</keyword>
<proteinExistence type="predicted"/>
<protein>
    <submittedName>
        <fullName evidence="7">BRD8 protein</fullName>
    </submittedName>
</protein>
<keyword evidence="5" id="KW-0472">Membrane</keyword>
<organism evidence="7 8">
    <name type="scientific">Acromyrmex charruanus</name>
    <dbReference type="NCBI Taxonomy" id="2715315"/>
    <lineage>
        <taxon>Eukaryota</taxon>
        <taxon>Metazoa</taxon>
        <taxon>Ecdysozoa</taxon>
        <taxon>Arthropoda</taxon>
        <taxon>Hexapoda</taxon>
        <taxon>Insecta</taxon>
        <taxon>Pterygota</taxon>
        <taxon>Neoptera</taxon>
        <taxon>Endopterygota</taxon>
        <taxon>Hymenoptera</taxon>
        <taxon>Apocrita</taxon>
        <taxon>Aculeata</taxon>
        <taxon>Formicoidea</taxon>
        <taxon>Formicidae</taxon>
        <taxon>Myrmicinae</taxon>
        <taxon>Acromyrmex</taxon>
    </lineage>
</organism>
<dbReference type="Pfam" id="PF00439">
    <property type="entry name" value="Bromodomain"/>
    <property type="match status" value="1"/>
</dbReference>
<dbReference type="Gene3D" id="1.20.920.10">
    <property type="entry name" value="Bromodomain-like"/>
    <property type="match status" value="1"/>
</dbReference>
<dbReference type="PANTHER" id="PTHR15398">
    <property type="entry name" value="BROMODOMAIN-CONTAINING PROTEIN 8"/>
    <property type="match status" value="1"/>
</dbReference>
<evidence type="ECO:0000313" key="7">
    <source>
        <dbReference type="EMBL" id="KAG5333242.1"/>
    </source>
</evidence>
<feature type="non-terminal residue" evidence="7">
    <location>
        <position position="1152"/>
    </location>
</feature>
<evidence type="ECO:0000313" key="8">
    <source>
        <dbReference type="Proteomes" id="UP000669903"/>
    </source>
</evidence>
<dbReference type="PRINTS" id="PR00503">
    <property type="entry name" value="BROMODOMAIN"/>
</dbReference>
<feature type="non-terminal residue" evidence="7">
    <location>
        <position position="1"/>
    </location>
</feature>
<feature type="compositionally biased region" description="Basic residues" evidence="4">
    <location>
        <begin position="1143"/>
        <end position="1152"/>
    </location>
</feature>
<dbReference type="InterPro" id="IPR036427">
    <property type="entry name" value="Bromodomain-like_sf"/>
</dbReference>
<feature type="compositionally biased region" description="Basic and acidic residues" evidence="4">
    <location>
        <begin position="808"/>
        <end position="835"/>
    </location>
</feature>
<feature type="compositionally biased region" description="Basic and acidic residues" evidence="4">
    <location>
        <begin position="843"/>
        <end position="864"/>
    </location>
</feature>
<reference evidence="7" key="1">
    <citation type="submission" date="2020-03" db="EMBL/GenBank/DDBJ databases">
        <title>Relaxed selection underlies rapid genomic changes in the transitions from sociality to social parasitism in ants.</title>
        <authorList>
            <person name="Bi X."/>
        </authorList>
    </citation>
    <scope>NUCLEOTIDE SEQUENCE</scope>
    <source>
        <strain evidence="7">BGI-DK2014a</strain>
        <tissue evidence="7">Whole body</tissue>
    </source>
</reference>
<evidence type="ECO:0000256" key="1">
    <source>
        <dbReference type="ARBA" id="ARBA00023117"/>
    </source>
</evidence>
<evidence type="ECO:0000259" key="6">
    <source>
        <dbReference type="PROSITE" id="PS50014"/>
    </source>
</evidence>
<feature type="region of interest" description="Disordered" evidence="4">
    <location>
        <begin position="1106"/>
        <end position="1152"/>
    </location>
</feature>
<feature type="compositionally biased region" description="Low complexity" evidence="4">
    <location>
        <begin position="219"/>
        <end position="235"/>
    </location>
</feature>
<keyword evidence="5" id="KW-0812">Transmembrane</keyword>
<feature type="region of interest" description="Disordered" evidence="4">
    <location>
        <begin position="472"/>
        <end position="493"/>
    </location>
</feature>
<comment type="caution">
    <text evidence="7">The sequence shown here is derived from an EMBL/GenBank/DDBJ whole genome shotgun (WGS) entry which is preliminary data.</text>
</comment>
<dbReference type="AlphaFoldDB" id="A0A836FGE4"/>
<name>A0A836FGE4_9HYME</name>
<evidence type="ECO:0000256" key="3">
    <source>
        <dbReference type="SAM" id="Coils"/>
    </source>
</evidence>